<dbReference type="PANTHER" id="PTHR13522">
    <property type="entry name" value="U6 SNRNA PHOSPHODIESTERASE 1"/>
    <property type="match status" value="1"/>
</dbReference>
<keyword evidence="1" id="KW-0540">Nuclease</keyword>
<dbReference type="GO" id="GO:0000175">
    <property type="term" value="F:3'-5'-RNA exonuclease activity"/>
    <property type="evidence" value="ECO:0007669"/>
    <property type="project" value="TreeGrafter"/>
</dbReference>
<accession>A0A1B6GX20</accession>
<dbReference type="EMBL" id="GECZ01002819">
    <property type="protein sequence ID" value="JAS66950.1"/>
    <property type="molecule type" value="Transcribed_RNA"/>
</dbReference>
<feature type="compositionally biased region" description="Polar residues" evidence="8">
    <location>
        <begin position="64"/>
        <end position="76"/>
    </location>
</feature>
<reference evidence="9" key="1">
    <citation type="submission" date="2015-11" db="EMBL/GenBank/DDBJ databases">
        <title>De novo transcriptome assembly of four potential Pierce s Disease insect vectors from Arizona vineyards.</title>
        <authorList>
            <person name="Tassone E.E."/>
        </authorList>
    </citation>
    <scope>NUCLEOTIDE SEQUENCE</scope>
</reference>
<evidence type="ECO:0000256" key="3">
    <source>
        <dbReference type="ARBA" id="ARBA00023239"/>
    </source>
</evidence>
<evidence type="ECO:0000256" key="7">
    <source>
        <dbReference type="ARBA" id="ARBA00030030"/>
    </source>
</evidence>
<evidence type="ECO:0000256" key="4">
    <source>
        <dbReference type="ARBA" id="ARBA00023242"/>
    </source>
</evidence>
<gene>
    <name evidence="9" type="ORF">g.6176</name>
</gene>
<dbReference type="PANTHER" id="PTHR13522:SF3">
    <property type="entry name" value="U6 SNRNA PHOSPHODIESTERASE 1"/>
    <property type="match status" value="1"/>
</dbReference>
<sequence>MVVACKHFIGIFSNLKISNMDCTKEASGLALISSYSDDNSDIEDDGKIDYATTLETKSVDHYDNINSSKPKNSRNLRTLPKTNRLPLPSSIVQLYKNVSDSDRAPEDSPEQHDGKIRSFPNQRGNWSTYVYIPYVEEEGFSTLLCRLKECAA</sequence>
<feature type="non-terminal residue" evidence="9">
    <location>
        <position position="152"/>
    </location>
</feature>
<dbReference type="InterPro" id="IPR027521">
    <property type="entry name" value="Usb1"/>
</dbReference>
<evidence type="ECO:0000256" key="5">
    <source>
        <dbReference type="ARBA" id="ARBA00029300"/>
    </source>
</evidence>
<protein>
    <recommendedName>
        <fullName evidence="6">U6 snRNA phosphodiesterase 1</fullName>
    </recommendedName>
    <alternativeName>
        <fullName evidence="7">3'-5' RNA exonuclease USB1</fullName>
    </alternativeName>
</protein>
<dbReference type="AlphaFoldDB" id="A0A1B6GX20"/>
<comment type="catalytic activity">
    <reaction evidence="5">
        <text>a 3'-end uridylyl-uridine-RNA = a 3'-end 2',3'-cyclophospho-uridine-RNA + uridine</text>
        <dbReference type="Rhea" id="RHEA:46052"/>
        <dbReference type="Rhea" id="RHEA-COMP:17384"/>
        <dbReference type="Rhea" id="RHEA-COMP:17385"/>
        <dbReference type="ChEBI" id="CHEBI:16704"/>
        <dbReference type="ChEBI" id="CHEBI:85643"/>
        <dbReference type="ChEBI" id="CHEBI:85644"/>
    </reaction>
    <physiologicalReaction direction="left-to-right" evidence="5">
        <dbReference type="Rhea" id="RHEA:46053"/>
    </physiologicalReaction>
</comment>
<feature type="region of interest" description="Disordered" evidence="8">
    <location>
        <begin position="98"/>
        <end position="119"/>
    </location>
</feature>
<evidence type="ECO:0000256" key="8">
    <source>
        <dbReference type="SAM" id="MobiDB-lite"/>
    </source>
</evidence>
<evidence type="ECO:0000256" key="1">
    <source>
        <dbReference type="ARBA" id="ARBA00022722"/>
    </source>
</evidence>
<feature type="compositionally biased region" description="Basic and acidic residues" evidence="8">
    <location>
        <begin position="99"/>
        <end position="116"/>
    </location>
</feature>
<dbReference type="GO" id="GO:0016829">
    <property type="term" value="F:lyase activity"/>
    <property type="evidence" value="ECO:0007669"/>
    <property type="project" value="UniProtKB-KW"/>
</dbReference>
<name>A0A1B6GX20_9HEMI</name>
<dbReference type="GO" id="GO:0005634">
    <property type="term" value="C:nucleus"/>
    <property type="evidence" value="ECO:0007669"/>
    <property type="project" value="TreeGrafter"/>
</dbReference>
<feature type="region of interest" description="Disordered" evidence="8">
    <location>
        <begin position="61"/>
        <end position="85"/>
    </location>
</feature>
<keyword evidence="4" id="KW-0539">Nucleus</keyword>
<evidence type="ECO:0000256" key="2">
    <source>
        <dbReference type="ARBA" id="ARBA00022801"/>
    </source>
</evidence>
<evidence type="ECO:0000256" key="6">
    <source>
        <dbReference type="ARBA" id="ARBA00029543"/>
    </source>
</evidence>
<organism evidence="9">
    <name type="scientific">Cuerna arida</name>
    <dbReference type="NCBI Taxonomy" id="1464854"/>
    <lineage>
        <taxon>Eukaryota</taxon>
        <taxon>Metazoa</taxon>
        <taxon>Ecdysozoa</taxon>
        <taxon>Arthropoda</taxon>
        <taxon>Hexapoda</taxon>
        <taxon>Insecta</taxon>
        <taxon>Pterygota</taxon>
        <taxon>Neoptera</taxon>
        <taxon>Paraneoptera</taxon>
        <taxon>Hemiptera</taxon>
        <taxon>Auchenorrhyncha</taxon>
        <taxon>Membracoidea</taxon>
        <taxon>Cicadellidae</taxon>
        <taxon>Cicadellinae</taxon>
        <taxon>Proconiini</taxon>
        <taxon>Cuerna</taxon>
    </lineage>
</organism>
<proteinExistence type="predicted"/>
<dbReference type="GO" id="GO:0034477">
    <property type="term" value="P:U6 snRNA 3'-end processing"/>
    <property type="evidence" value="ECO:0007669"/>
    <property type="project" value="InterPro"/>
</dbReference>
<keyword evidence="2" id="KW-0378">Hydrolase</keyword>
<keyword evidence="3" id="KW-0456">Lyase</keyword>
<evidence type="ECO:0000313" key="9">
    <source>
        <dbReference type="EMBL" id="JAS66950.1"/>
    </source>
</evidence>
<dbReference type="Pfam" id="PF09749">
    <property type="entry name" value="HVSL"/>
    <property type="match status" value="1"/>
</dbReference>